<keyword evidence="12" id="KW-1185">Reference proteome</keyword>
<feature type="domain" description="EF-hand" evidence="9">
    <location>
        <begin position="322"/>
        <end position="357"/>
    </location>
</feature>
<comment type="function">
    <text evidence="2 8">Hydrolase that can remove 'Lys-48'-linked conjugated ubiquitin from proteins.</text>
</comment>
<evidence type="ECO:0000256" key="6">
    <source>
        <dbReference type="ARBA" id="ARBA00022801"/>
    </source>
</evidence>
<dbReference type="Gene3D" id="1.10.238.10">
    <property type="entry name" value="EF-hand"/>
    <property type="match status" value="1"/>
</dbReference>
<name>A0A9P0C4C6_BEMTA</name>
<evidence type="ECO:0000256" key="8">
    <source>
        <dbReference type="RuleBase" id="RU367088"/>
    </source>
</evidence>
<comment type="similarity">
    <text evidence="3 8">Belongs to the MINDY deubiquitinase family. FAM188 subfamily.</text>
</comment>
<dbReference type="InterPro" id="IPR025257">
    <property type="entry name" value="MINDY-3/4_CD"/>
</dbReference>
<protein>
    <recommendedName>
        <fullName evidence="8">Ubiquitin carboxyl-terminal hydrolase MINDY</fullName>
        <ecNumber evidence="8">3.4.19.12</ecNumber>
    </recommendedName>
</protein>
<dbReference type="EMBL" id="OU963862">
    <property type="protein sequence ID" value="CAH0753806.1"/>
    <property type="molecule type" value="Genomic_DNA"/>
</dbReference>
<dbReference type="PANTHER" id="PTHR12473:SF17">
    <property type="entry name" value="UBIQUITIN CARBOXYL-TERMINAL HYDROLASE MINDY-3"/>
    <property type="match status" value="1"/>
</dbReference>
<proteinExistence type="inferred from homology"/>
<dbReference type="GO" id="GO:0006508">
    <property type="term" value="P:proteolysis"/>
    <property type="evidence" value="ECO:0007669"/>
    <property type="project" value="UniProtKB-KW"/>
</dbReference>
<dbReference type="InterPro" id="IPR007110">
    <property type="entry name" value="Ig-like_dom"/>
</dbReference>
<dbReference type="Proteomes" id="UP001152759">
    <property type="component" value="Chromosome 1"/>
</dbReference>
<keyword evidence="4 8" id="KW-0645">Protease</keyword>
<keyword evidence="7 8" id="KW-0788">Thiol protease</keyword>
<feature type="domain" description="Ig-like" evidence="10">
    <location>
        <begin position="396"/>
        <end position="463"/>
    </location>
</feature>
<comment type="catalytic activity">
    <reaction evidence="1 8">
        <text>Thiol-dependent hydrolysis of ester, thioester, amide, peptide and isopeptide bonds formed by the C-terminal Gly of ubiquitin (a 76-residue protein attached to proteins as an intracellular targeting signal).</text>
        <dbReference type="EC" id="3.4.19.12"/>
    </reaction>
</comment>
<dbReference type="SUPFAM" id="SSF47473">
    <property type="entry name" value="EF-hand"/>
    <property type="match status" value="1"/>
</dbReference>
<evidence type="ECO:0000313" key="12">
    <source>
        <dbReference type="Proteomes" id="UP001152759"/>
    </source>
</evidence>
<evidence type="ECO:0000313" key="11">
    <source>
        <dbReference type="EMBL" id="CAH0753806.1"/>
    </source>
</evidence>
<dbReference type="InterPro" id="IPR002048">
    <property type="entry name" value="EF_hand_dom"/>
</dbReference>
<evidence type="ECO:0000256" key="7">
    <source>
        <dbReference type="ARBA" id="ARBA00022807"/>
    </source>
</evidence>
<reference evidence="11" key="1">
    <citation type="submission" date="2021-12" db="EMBL/GenBank/DDBJ databases">
        <authorList>
            <person name="King R."/>
        </authorList>
    </citation>
    <scope>NUCLEOTIDE SEQUENCE</scope>
</reference>
<dbReference type="PROSITE" id="PS50222">
    <property type="entry name" value="EF_HAND_2"/>
    <property type="match status" value="1"/>
</dbReference>
<evidence type="ECO:0000256" key="2">
    <source>
        <dbReference type="ARBA" id="ARBA00002107"/>
    </source>
</evidence>
<organism evidence="11 12">
    <name type="scientific">Bemisia tabaci</name>
    <name type="common">Sweetpotato whitefly</name>
    <name type="synonym">Aleurodes tabaci</name>
    <dbReference type="NCBI Taxonomy" id="7038"/>
    <lineage>
        <taxon>Eukaryota</taxon>
        <taxon>Metazoa</taxon>
        <taxon>Ecdysozoa</taxon>
        <taxon>Arthropoda</taxon>
        <taxon>Hexapoda</taxon>
        <taxon>Insecta</taxon>
        <taxon>Pterygota</taxon>
        <taxon>Neoptera</taxon>
        <taxon>Paraneoptera</taxon>
        <taxon>Hemiptera</taxon>
        <taxon>Sternorrhyncha</taxon>
        <taxon>Aleyrodoidea</taxon>
        <taxon>Aleyrodidae</taxon>
        <taxon>Aleyrodinae</taxon>
        <taxon>Bemisia</taxon>
    </lineage>
</organism>
<evidence type="ECO:0000256" key="1">
    <source>
        <dbReference type="ARBA" id="ARBA00000707"/>
    </source>
</evidence>
<dbReference type="PANTHER" id="PTHR12473">
    <property type="entry name" value="UBIQUITIN CARBOXYL-TERMINAL HYDROLASE MINDY-4-RELATED"/>
    <property type="match status" value="1"/>
</dbReference>
<evidence type="ECO:0000259" key="9">
    <source>
        <dbReference type="PROSITE" id="PS50222"/>
    </source>
</evidence>
<gene>
    <name evidence="11" type="ORF">BEMITA_LOCUS1102</name>
</gene>
<evidence type="ECO:0000256" key="3">
    <source>
        <dbReference type="ARBA" id="ARBA00011074"/>
    </source>
</evidence>
<dbReference type="GO" id="GO:1990380">
    <property type="term" value="F:K48-linked deubiquitinase activity"/>
    <property type="evidence" value="ECO:0007669"/>
    <property type="project" value="UniProtKB-UniRule"/>
</dbReference>
<keyword evidence="6 8" id="KW-0378">Hydrolase</keyword>
<accession>A0A9P0C4C6</accession>
<evidence type="ECO:0000259" key="10">
    <source>
        <dbReference type="PROSITE" id="PS50835"/>
    </source>
</evidence>
<dbReference type="SMART" id="SM01174">
    <property type="entry name" value="DUF4205"/>
    <property type="match status" value="1"/>
</dbReference>
<dbReference type="OrthoDB" id="9981542at2759"/>
<dbReference type="GO" id="GO:0071108">
    <property type="term" value="P:protein K48-linked deubiquitination"/>
    <property type="evidence" value="ECO:0007669"/>
    <property type="project" value="InterPro"/>
</dbReference>
<keyword evidence="5 8" id="KW-0833">Ubl conjugation pathway</keyword>
<dbReference type="InterPro" id="IPR011992">
    <property type="entry name" value="EF-hand-dom_pair"/>
</dbReference>
<dbReference type="GO" id="GO:0005509">
    <property type="term" value="F:calcium ion binding"/>
    <property type="evidence" value="ECO:0007669"/>
    <property type="project" value="InterPro"/>
</dbReference>
<dbReference type="KEGG" id="btab:109039519"/>
<dbReference type="InterPro" id="IPR039785">
    <property type="entry name" value="MINY3/4"/>
</dbReference>
<evidence type="ECO:0000256" key="4">
    <source>
        <dbReference type="ARBA" id="ARBA00022670"/>
    </source>
</evidence>
<dbReference type="PROSITE" id="PS50835">
    <property type="entry name" value="IG_LIKE"/>
    <property type="match status" value="1"/>
</dbReference>
<dbReference type="AlphaFoldDB" id="A0A9P0C4C6"/>
<sequence length="463" mass="51700">MASTSSENSTQLHSFDELSGIIKLMWGSVVRSDIFQRWTQGFNFSPDEPTALIQWEGGPCAVLAPVQAFILKSLVNSPSASNWQQVDSDCANKLLIKAACDILRQASNNNKFTLVHIEASSLSGLNAQIPVADEAICRLIHSESEGCVKSNSISNPEKPPNPLNYNQFHSQLRAVNIDTSENVEAFYLDRIDLLRGTFGVLLFLYSVMSTKGLDNLRSEVSDPDEPLIDSEFGYGSQSLINLMITGQAVNYVWNNYQDIGGLKLRGISKQSEVGFLTLLEHHRYCEVGSFLKNPISPVWILGNETHLTVLFSFEKALVCTETPSEVARRVFKSFDPDGNNFIQTDLLQDVLNILDLVSEPEYVDIMRKKLDSENLGIILLSSFMDEFFSEETNSTPDTFTLFHYNGLPRSCPNNKVVYQEGKAVLLECSVRSVCESNPMLTCLQTRWPNIEILWVNGTTPSLN</sequence>
<dbReference type="Pfam" id="PF13898">
    <property type="entry name" value="MINDY-3_4_CD"/>
    <property type="match status" value="1"/>
</dbReference>
<dbReference type="GO" id="GO:0004843">
    <property type="term" value="F:cysteine-type deubiquitinase activity"/>
    <property type="evidence" value="ECO:0007669"/>
    <property type="project" value="UniProtKB-UniRule"/>
</dbReference>
<evidence type="ECO:0000256" key="5">
    <source>
        <dbReference type="ARBA" id="ARBA00022786"/>
    </source>
</evidence>
<dbReference type="EC" id="3.4.19.12" evidence="8"/>